<comment type="caution">
    <text evidence="1">The sequence shown here is derived from an EMBL/GenBank/DDBJ whole genome shotgun (WGS) entry which is preliminary data.</text>
</comment>
<name>A0AAN9L466_CANGL</name>
<protein>
    <submittedName>
        <fullName evidence="1">Uncharacterized protein</fullName>
    </submittedName>
</protein>
<gene>
    <name evidence="1" type="ORF">VNO77_22781</name>
</gene>
<organism evidence="1 2">
    <name type="scientific">Canavalia gladiata</name>
    <name type="common">Sword bean</name>
    <name type="synonym">Dolichos gladiatus</name>
    <dbReference type="NCBI Taxonomy" id="3824"/>
    <lineage>
        <taxon>Eukaryota</taxon>
        <taxon>Viridiplantae</taxon>
        <taxon>Streptophyta</taxon>
        <taxon>Embryophyta</taxon>
        <taxon>Tracheophyta</taxon>
        <taxon>Spermatophyta</taxon>
        <taxon>Magnoliopsida</taxon>
        <taxon>eudicotyledons</taxon>
        <taxon>Gunneridae</taxon>
        <taxon>Pentapetalae</taxon>
        <taxon>rosids</taxon>
        <taxon>fabids</taxon>
        <taxon>Fabales</taxon>
        <taxon>Fabaceae</taxon>
        <taxon>Papilionoideae</taxon>
        <taxon>50 kb inversion clade</taxon>
        <taxon>NPAAA clade</taxon>
        <taxon>indigoferoid/millettioid clade</taxon>
        <taxon>Phaseoleae</taxon>
        <taxon>Canavalia</taxon>
    </lineage>
</organism>
<evidence type="ECO:0000313" key="2">
    <source>
        <dbReference type="Proteomes" id="UP001367508"/>
    </source>
</evidence>
<dbReference type="Proteomes" id="UP001367508">
    <property type="component" value="Unassembled WGS sequence"/>
</dbReference>
<reference evidence="1 2" key="1">
    <citation type="submission" date="2024-01" db="EMBL/GenBank/DDBJ databases">
        <title>The genomes of 5 underutilized Papilionoideae crops provide insights into root nodulation and disease resistanc.</title>
        <authorList>
            <person name="Jiang F."/>
        </authorList>
    </citation>
    <scope>NUCLEOTIDE SEQUENCE [LARGE SCALE GENOMIC DNA]</scope>
    <source>
        <strain evidence="1">LVBAO_FW01</strain>
        <tissue evidence="1">Leaves</tissue>
    </source>
</reference>
<accession>A0AAN9L466</accession>
<keyword evidence="2" id="KW-1185">Reference proteome</keyword>
<evidence type="ECO:0000313" key="1">
    <source>
        <dbReference type="EMBL" id="KAK7328666.1"/>
    </source>
</evidence>
<proteinExistence type="predicted"/>
<sequence length="75" mass="8801">MHTMMTSFWCSKPLVEDLKLIMLKWTRMSKGIGKVEKEVGDGRVFLSRMLMSAFVYAHYKCKRLERAFDQLLKPG</sequence>
<dbReference type="AlphaFoldDB" id="A0AAN9L466"/>
<dbReference type="EMBL" id="JAYMYQ010000005">
    <property type="protein sequence ID" value="KAK7328666.1"/>
    <property type="molecule type" value="Genomic_DNA"/>
</dbReference>